<dbReference type="SUPFAM" id="SSF51430">
    <property type="entry name" value="NAD(P)-linked oxidoreductase"/>
    <property type="match status" value="1"/>
</dbReference>
<dbReference type="EMBL" id="JAVREM010000003">
    <property type="protein sequence ID" value="MDT0317861.1"/>
    <property type="molecule type" value="Genomic_DNA"/>
</dbReference>
<accession>A0ABU2LJU7</accession>
<gene>
    <name evidence="2" type="ORF">RNC47_05820</name>
</gene>
<proteinExistence type="predicted"/>
<reference evidence="3" key="1">
    <citation type="submission" date="2023-07" db="EMBL/GenBank/DDBJ databases">
        <title>30 novel species of actinomycetes from the DSMZ collection.</title>
        <authorList>
            <person name="Nouioui I."/>
        </authorList>
    </citation>
    <scope>NUCLEOTIDE SEQUENCE [LARGE SCALE GENOMIC DNA]</scope>
    <source>
        <strain evidence="3">DSM 44918</strain>
    </source>
</reference>
<protein>
    <submittedName>
        <fullName evidence="2">Aldo/keto reductase</fullName>
    </submittedName>
</protein>
<dbReference type="InterPro" id="IPR036812">
    <property type="entry name" value="NAD(P)_OxRdtase_dom_sf"/>
</dbReference>
<dbReference type="Proteomes" id="UP001183420">
    <property type="component" value="Unassembled WGS sequence"/>
</dbReference>
<dbReference type="Pfam" id="PF00248">
    <property type="entry name" value="Aldo_ket_red"/>
    <property type="match status" value="1"/>
</dbReference>
<evidence type="ECO:0000313" key="2">
    <source>
        <dbReference type="EMBL" id="MDT0317861.1"/>
    </source>
</evidence>
<dbReference type="InterPro" id="IPR023210">
    <property type="entry name" value="NADP_OxRdtase_dom"/>
</dbReference>
<dbReference type="RefSeq" id="WP_311596114.1">
    <property type="nucleotide sequence ID" value="NZ_JAVREM010000003.1"/>
</dbReference>
<dbReference type="Gene3D" id="3.20.20.100">
    <property type="entry name" value="NADP-dependent oxidoreductase domain"/>
    <property type="match status" value="1"/>
</dbReference>
<name>A0ABU2LJU7_9ACTN</name>
<feature type="domain" description="NADP-dependent oxidoreductase" evidence="1">
    <location>
        <begin position="7"/>
        <end position="118"/>
    </location>
</feature>
<organism evidence="2 3">
    <name type="scientific">Streptomyces millisiae</name>
    <dbReference type="NCBI Taxonomy" id="3075542"/>
    <lineage>
        <taxon>Bacteria</taxon>
        <taxon>Bacillati</taxon>
        <taxon>Actinomycetota</taxon>
        <taxon>Actinomycetes</taxon>
        <taxon>Kitasatosporales</taxon>
        <taxon>Streptomycetaceae</taxon>
        <taxon>Streptomyces</taxon>
    </lineage>
</organism>
<comment type="caution">
    <text evidence="2">The sequence shown here is derived from an EMBL/GenBank/DDBJ whole genome shotgun (WGS) entry which is preliminary data.</text>
</comment>
<evidence type="ECO:0000259" key="1">
    <source>
        <dbReference type="Pfam" id="PF00248"/>
    </source>
</evidence>
<evidence type="ECO:0000313" key="3">
    <source>
        <dbReference type="Proteomes" id="UP001183420"/>
    </source>
</evidence>
<sequence>MTESGLREVAESAMADGMTLWDTATVYGMGRSGSLENAPRLRPGLVPAVDEVHPADRRDGDDPVADALERSLTNLGTHHVDRHWIHNPADVERWTPSLIPLLESGKVRHVGDSHHDLVSAYRERCSGMYRRTCSIVGPRGHTCGRGVSASVHDSTAI</sequence>
<keyword evidence="3" id="KW-1185">Reference proteome</keyword>